<comment type="caution">
    <text evidence="2">The sequence shown here is derived from an EMBL/GenBank/DDBJ whole genome shotgun (WGS) entry which is preliminary data.</text>
</comment>
<organism evidence="2 3">
    <name type="scientific">Ladona fulva</name>
    <name type="common">Scarce chaser dragonfly</name>
    <name type="synonym">Libellula fulva</name>
    <dbReference type="NCBI Taxonomy" id="123851"/>
    <lineage>
        <taxon>Eukaryota</taxon>
        <taxon>Metazoa</taxon>
        <taxon>Ecdysozoa</taxon>
        <taxon>Arthropoda</taxon>
        <taxon>Hexapoda</taxon>
        <taxon>Insecta</taxon>
        <taxon>Pterygota</taxon>
        <taxon>Palaeoptera</taxon>
        <taxon>Odonata</taxon>
        <taxon>Epiprocta</taxon>
        <taxon>Anisoptera</taxon>
        <taxon>Libelluloidea</taxon>
        <taxon>Libellulidae</taxon>
        <taxon>Ladona</taxon>
    </lineage>
</organism>
<evidence type="ECO:0000256" key="1">
    <source>
        <dbReference type="SAM" id="MobiDB-lite"/>
    </source>
</evidence>
<dbReference type="Proteomes" id="UP000792457">
    <property type="component" value="Unassembled WGS sequence"/>
</dbReference>
<keyword evidence="3" id="KW-1185">Reference proteome</keyword>
<feature type="compositionally biased region" description="Polar residues" evidence="1">
    <location>
        <begin position="39"/>
        <end position="56"/>
    </location>
</feature>
<dbReference type="EMBL" id="KZ308533">
    <property type="protein sequence ID" value="KAG8231108.1"/>
    <property type="molecule type" value="Genomic_DNA"/>
</dbReference>
<evidence type="ECO:0000313" key="2">
    <source>
        <dbReference type="EMBL" id="KAG8231108.1"/>
    </source>
</evidence>
<feature type="compositionally biased region" description="Low complexity" evidence="1">
    <location>
        <begin position="24"/>
        <end position="38"/>
    </location>
</feature>
<feature type="region of interest" description="Disordered" evidence="1">
    <location>
        <begin position="21"/>
        <end position="64"/>
    </location>
</feature>
<reference evidence="2" key="2">
    <citation type="submission" date="2017-10" db="EMBL/GenBank/DDBJ databases">
        <title>Ladona fulva Genome sequencing and assembly.</title>
        <authorList>
            <person name="Murali S."/>
            <person name="Richards S."/>
            <person name="Bandaranaike D."/>
            <person name="Bellair M."/>
            <person name="Blankenburg K."/>
            <person name="Chao H."/>
            <person name="Dinh H."/>
            <person name="Doddapaneni H."/>
            <person name="Dugan-Rocha S."/>
            <person name="Elkadiri S."/>
            <person name="Gnanaolivu R."/>
            <person name="Hernandez B."/>
            <person name="Skinner E."/>
            <person name="Javaid M."/>
            <person name="Lee S."/>
            <person name="Li M."/>
            <person name="Ming W."/>
            <person name="Munidasa M."/>
            <person name="Muniz J."/>
            <person name="Nguyen L."/>
            <person name="Hughes D."/>
            <person name="Osuji N."/>
            <person name="Pu L.-L."/>
            <person name="Puazo M."/>
            <person name="Qu C."/>
            <person name="Quiroz J."/>
            <person name="Raj R."/>
            <person name="Weissenberger G."/>
            <person name="Xin Y."/>
            <person name="Zou X."/>
            <person name="Han Y."/>
            <person name="Worley K."/>
            <person name="Muzny D."/>
            <person name="Gibbs R."/>
        </authorList>
    </citation>
    <scope>NUCLEOTIDE SEQUENCE</scope>
    <source>
        <strain evidence="2">Sampled in the wild</strain>
    </source>
</reference>
<dbReference type="AlphaFoldDB" id="A0A8K0P3L7"/>
<gene>
    <name evidence="2" type="ORF">J437_LFUL010106</name>
</gene>
<proteinExistence type="predicted"/>
<sequence>MLQFIDKCFFLVFQNDDHQREMKSTSASTSTTSLGRSTAQIQTTPRWPSHMQSPNPRRSSCSQRRYCSSENSAAALDTSLVTVASSRSSPESFSSFLVRPAAVTLKLIKESKIFD</sequence>
<name>A0A8K0P3L7_LADFU</name>
<evidence type="ECO:0000313" key="3">
    <source>
        <dbReference type="Proteomes" id="UP000792457"/>
    </source>
</evidence>
<protein>
    <submittedName>
        <fullName evidence="2">Uncharacterized protein</fullName>
    </submittedName>
</protein>
<accession>A0A8K0P3L7</accession>
<reference evidence="2" key="1">
    <citation type="submission" date="2013-04" db="EMBL/GenBank/DDBJ databases">
        <authorList>
            <person name="Qu J."/>
            <person name="Murali S.C."/>
            <person name="Bandaranaike D."/>
            <person name="Bellair M."/>
            <person name="Blankenburg K."/>
            <person name="Chao H."/>
            <person name="Dinh H."/>
            <person name="Doddapaneni H."/>
            <person name="Downs B."/>
            <person name="Dugan-Rocha S."/>
            <person name="Elkadiri S."/>
            <person name="Gnanaolivu R.D."/>
            <person name="Hernandez B."/>
            <person name="Javaid M."/>
            <person name="Jayaseelan J.C."/>
            <person name="Lee S."/>
            <person name="Li M."/>
            <person name="Ming W."/>
            <person name="Munidasa M."/>
            <person name="Muniz J."/>
            <person name="Nguyen L."/>
            <person name="Ongeri F."/>
            <person name="Osuji N."/>
            <person name="Pu L.-L."/>
            <person name="Puazo M."/>
            <person name="Qu C."/>
            <person name="Quiroz J."/>
            <person name="Raj R."/>
            <person name="Weissenberger G."/>
            <person name="Xin Y."/>
            <person name="Zou X."/>
            <person name="Han Y."/>
            <person name="Richards S."/>
            <person name="Worley K."/>
            <person name="Muzny D."/>
            <person name="Gibbs R."/>
        </authorList>
    </citation>
    <scope>NUCLEOTIDE SEQUENCE</scope>
    <source>
        <strain evidence="2">Sampled in the wild</strain>
    </source>
</reference>